<comment type="caution">
    <text evidence="1">The sequence shown here is derived from an EMBL/GenBank/DDBJ whole genome shotgun (WGS) entry which is preliminary data.</text>
</comment>
<protein>
    <submittedName>
        <fullName evidence="1">SAM-dependent methyltransferase</fullName>
    </submittedName>
</protein>
<sequence length="305" mass="32630">MANTAVPRLLSISDAPRIASYSLQEPSRPDIEIGQAEHRIDLVNRWGIPLGSRVLEIGCGQGNATAVLAEAVGDGGSVDAVDPAPPDYGAPFTLAQAQAHLSASPVGKRINWHEAAPETFIRQSSGKTWDVAVLAHCIWYFASPQVLVDILKSLRNRVQRVCIAEYALQATERAAEPHVLAALATGMLESHKVESSVNIRSPLEPAAIVEAARAAGWAQQEPLAMVTGEKEKGKEIVVPRAGLLDGCWEAGTVAGDDFANEIEDHITDDRVKVVLRSARNATIAAVRGLQGEQVRTMDVWVAAFA</sequence>
<dbReference type="Gene3D" id="3.40.50.150">
    <property type="entry name" value="Vaccinia Virus protein VP39"/>
    <property type="match status" value="1"/>
</dbReference>
<keyword evidence="1" id="KW-0808">Transferase</keyword>
<name>A0AAW0R2Y4_9PEZI</name>
<dbReference type="GO" id="GO:0032259">
    <property type="term" value="P:methylation"/>
    <property type="evidence" value="ECO:0007669"/>
    <property type="project" value="UniProtKB-KW"/>
</dbReference>
<dbReference type="Pfam" id="PF13489">
    <property type="entry name" value="Methyltransf_23"/>
    <property type="match status" value="1"/>
</dbReference>
<reference evidence="1 2" key="1">
    <citation type="submission" date="2023-01" db="EMBL/GenBank/DDBJ databases">
        <title>Analysis of 21 Apiospora genomes using comparative genomics revels a genus with tremendous synthesis potential of carbohydrate active enzymes and secondary metabolites.</title>
        <authorList>
            <person name="Sorensen T."/>
        </authorList>
    </citation>
    <scope>NUCLEOTIDE SEQUENCE [LARGE SCALE GENOMIC DNA]</scope>
    <source>
        <strain evidence="1 2">CBS 117206</strain>
    </source>
</reference>
<accession>A0AAW0R2Y4</accession>
<dbReference type="AlphaFoldDB" id="A0AAW0R2Y4"/>
<dbReference type="CDD" id="cd02440">
    <property type="entry name" value="AdoMet_MTases"/>
    <property type="match status" value="1"/>
</dbReference>
<dbReference type="GO" id="GO:0008168">
    <property type="term" value="F:methyltransferase activity"/>
    <property type="evidence" value="ECO:0007669"/>
    <property type="project" value="UniProtKB-KW"/>
</dbReference>
<evidence type="ECO:0000313" key="1">
    <source>
        <dbReference type="EMBL" id="KAK8123283.1"/>
    </source>
</evidence>
<dbReference type="EMBL" id="JAQQWP010000003">
    <property type="protein sequence ID" value="KAK8123283.1"/>
    <property type="molecule type" value="Genomic_DNA"/>
</dbReference>
<organism evidence="1 2">
    <name type="scientific">Apiospora kogelbergensis</name>
    <dbReference type="NCBI Taxonomy" id="1337665"/>
    <lineage>
        <taxon>Eukaryota</taxon>
        <taxon>Fungi</taxon>
        <taxon>Dikarya</taxon>
        <taxon>Ascomycota</taxon>
        <taxon>Pezizomycotina</taxon>
        <taxon>Sordariomycetes</taxon>
        <taxon>Xylariomycetidae</taxon>
        <taxon>Amphisphaeriales</taxon>
        <taxon>Apiosporaceae</taxon>
        <taxon>Apiospora</taxon>
    </lineage>
</organism>
<gene>
    <name evidence="1" type="ORF">PG999_003201</name>
</gene>
<dbReference type="Proteomes" id="UP001392437">
    <property type="component" value="Unassembled WGS sequence"/>
</dbReference>
<dbReference type="InterPro" id="IPR029063">
    <property type="entry name" value="SAM-dependent_MTases_sf"/>
</dbReference>
<evidence type="ECO:0000313" key="2">
    <source>
        <dbReference type="Proteomes" id="UP001392437"/>
    </source>
</evidence>
<keyword evidence="2" id="KW-1185">Reference proteome</keyword>
<dbReference type="SUPFAM" id="SSF53335">
    <property type="entry name" value="S-adenosyl-L-methionine-dependent methyltransferases"/>
    <property type="match status" value="1"/>
</dbReference>
<keyword evidence="1" id="KW-0489">Methyltransferase</keyword>
<proteinExistence type="predicted"/>